<reference evidence="1 2" key="1">
    <citation type="submission" date="2014-04" db="EMBL/GenBank/DDBJ databases">
        <authorList>
            <consortium name="DOE Joint Genome Institute"/>
            <person name="Kuo A."/>
            <person name="Kohler A."/>
            <person name="Costa M.D."/>
            <person name="Nagy L.G."/>
            <person name="Floudas D."/>
            <person name="Copeland A."/>
            <person name="Barry K.W."/>
            <person name="Cichocki N."/>
            <person name="Veneault-Fourrey C."/>
            <person name="LaButti K."/>
            <person name="Lindquist E.A."/>
            <person name="Lipzen A."/>
            <person name="Lundell T."/>
            <person name="Morin E."/>
            <person name="Murat C."/>
            <person name="Sun H."/>
            <person name="Tunlid A."/>
            <person name="Henrissat B."/>
            <person name="Grigoriev I.V."/>
            <person name="Hibbett D.S."/>
            <person name="Martin F."/>
            <person name="Nordberg H.P."/>
            <person name="Cantor M.N."/>
            <person name="Hua S.X."/>
        </authorList>
    </citation>
    <scope>NUCLEOTIDE SEQUENCE [LARGE SCALE GENOMIC DNA]</scope>
    <source>
        <strain evidence="1 2">441</strain>
    </source>
</reference>
<evidence type="ECO:0000313" key="1">
    <source>
        <dbReference type="EMBL" id="KIK24968.1"/>
    </source>
</evidence>
<gene>
    <name evidence="1" type="ORF">PISMIDRAFT_369086</name>
</gene>
<dbReference type="AlphaFoldDB" id="A0A0C9ZZ21"/>
<reference evidence="2" key="2">
    <citation type="submission" date="2015-01" db="EMBL/GenBank/DDBJ databases">
        <title>Evolutionary Origins and Diversification of the Mycorrhizal Mutualists.</title>
        <authorList>
            <consortium name="DOE Joint Genome Institute"/>
            <consortium name="Mycorrhizal Genomics Consortium"/>
            <person name="Kohler A."/>
            <person name="Kuo A."/>
            <person name="Nagy L.G."/>
            <person name="Floudas D."/>
            <person name="Copeland A."/>
            <person name="Barry K.W."/>
            <person name="Cichocki N."/>
            <person name="Veneault-Fourrey C."/>
            <person name="LaButti K."/>
            <person name="Lindquist E.A."/>
            <person name="Lipzen A."/>
            <person name="Lundell T."/>
            <person name="Morin E."/>
            <person name="Murat C."/>
            <person name="Riley R."/>
            <person name="Ohm R."/>
            <person name="Sun H."/>
            <person name="Tunlid A."/>
            <person name="Henrissat B."/>
            <person name="Grigoriev I.V."/>
            <person name="Hibbett D.S."/>
            <person name="Martin F."/>
        </authorList>
    </citation>
    <scope>NUCLEOTIDE SEQUENCE [LARGE SCALE GENOMIC DNA]</scope>
    <source>
        <strain evidence="2">441</strain>
    </source>
</reference>
<dbReference type="EMBL" id="KN833712">
    <property type="protein sequence ID" value="KIK24968.1"/>
    <property type="molecule type" value="Genomic_DNA"/>
</dbReference>
<dbReference type="Proteomes" id="UP000054018">
    <property type="component" value="Unassembled WGS sequence"/>
</dbReference>
<accession>A0A0C9ZZ21</accession>
<proteinExistence type="predicted"/>
<keyword evidence="2" id="KW-1185">Reference proteome</keyword>
<sequence>MSGHAETQARLSHVKSTALAHQIRVSLRWRRLPPKNASNDGTADARPSISQIKANTGVCVIKVVQTSTTSLDICSFTHSIDIIKHAICTWLDRLKASTFTYWPPSCRSTLFSSTTTTSVGLRHAPAALTVLASPASASVKCPPRPSSKCD</sequence>
<dbReference type="HOGENOM" id="CLU_1741312_0_0_1"/>
<protein>
    <submittedName>
        <fullName evidence="1">Uncharacterized protein</fullName>
    </submittedName>
</protein>
<organism evidence="1 2">
    <name type="scientific">Pisolithus microcarpus 441</name>
    <dbReference type="NCBI Taxonomy" id="765257"/>
    <lineage>
        <taxon>Eukaryota</taxon>
        <taxon>Fungi</taxon>
        <taxon>Dikarya</taxon>
        <taxon>Basidiomycota</taxon>
        <taxon>Agaricomycotina</taxon>
        <taxon>Agaricomycetes</taxon>
        <taxon>Agaricomycetidae</taxon>
        <taxon>Boletales</taxon>
        <taxon>Sclerodermatineae</taxon>
        <taxon>Pisolithaceae</taxon>
        <taxon>Pisolithus</taxon>
    </lineage>
</organism>
<name>A0A0C9ZZ21_9AGAM</name>
<evidence type="ECO:0000313" key="2">
    <source>
        <dbReference type="Proteomes" id="UP000054018"/>
    </source>
</evidence>